<name>A0ABR9T987_9SPHI</name>
<gene>
    <name evidence="2" type="ORF">C4F40_12665</name>
</gene>
<dbReference type="RefSeq" id="WP_196939526.1">
    <property type="nucleotide sequence ID" value="NZ_MU158690.1"/>
</dbReference>
<reference evidence="2 3" key="1">
    <citation type="submission" date="2018-02" db="EMBL/GenBank/DDBJ databases">
        <title>Sphingobacterium KA21.</title>
        <authorList>
            <person name="Vasarhelyi B.M."/>
            <person name="Deshmukh S."/>
            <person name="Balint B."/>
            <person name="Kukolya J."/>
        </authorList>
    </citation>
    <scope>NUCLEOTIDE SEQUENCE [LARGE SCALE GENOMIC DNA]</scope>
    <source>
        <strain evidence="2 3">Ka21</strain>
    </source>
</reference>
<evidence type="ECO:0000313" key="2">
    <source>
        <dbReference type="EMBL" id="MBE8721572.1"/>
    </source>
</evidence>
<feature type="transmembrane region" description="Helical" evidence="1">
    <location>
        <begin position="84"/>
        <end position="107"/>
    </location>
</feature>
<keyword evidence="3" id="KW-1185">Reference proteome</keyword>
<proteinExistence type="predicted"/>
<sequence length="139" mass="15377">MLNYLQEQRLIRSRIEGVREQETNPTVQRRLRLSLLPRSIQLVLLWLGLIGGTAFGYVLLGLAVQRVDPTAGWLDIGTLSLPLFAAWSCLMGWGIAGLLPALLCKIGRKGGIGKWRRSMNGLLMLVSYIGYIAVLCALL</sequence>
<keyword evidence="1" id="KW-0472">Membrane</keyword>
<keyword evidence="1" id="KW-1133">Transmembrane helix</keyword>
<organism evidence="2 3">
    <name type="scientific">Sphingobacterium pedocola</name>
    <dbReference type="NCBI Taxonomy" id="2082722"/>
    <lineage>
        <taxon>Bacteria</taxon>
        <taxon>Pseudomonadati</taxon>
        <taxon>Bacteroidota</taxon>
        <taxon>Sphingobacteriia</taxon>
        <taxon>Sphingobacteriales</taxon>
        <taxon>Sphingobacteriaceae</taxon>
        <taxon>Sphingobacterium</taxon>
    </lineage>
</organism>
<keyword evidence="1" id="KW-0812">Transmembrane</keyword>
<comment type="caution">
    <text evidence="2">The sequence shown here is derived from an EMBL/GenBank/DDBJ whole genome shotgun (WGS) entry which is preliminary data.</text>
</comment>
<accession>A0ABR9T987</accession>
<evidence type="ECO:0000256" key="1">
    <source>
        <dbReference type="SAM" id="Phobius"/>
    </source>
</evidence>
<dbReference type="EMBL" id="PSKQ01000021">
    <property type="protein sequence ID" value="MBE8721572.1"/>
    <property type="molecule type" value="Genomic_DNA"/>
</dbReference>
<protein>
    <submittedName>
        <fullName evidence="2">Uncharacterized protein</fullName>
    </submittedName>
</protein>
<dbReference type="Proteomes" id="UP000618319">
    <property type="component" value="Unassembled WGS sequence"/>
</dbReference>
<feature type="transmembrane region" description="Helical" evidence="1">
    <location>
        <begin position="42"/>
        <end position="64"/>
    </location>
</feature>
<feature type="transmembrane region" description="Helical" evidence="1">
    <location>
        <begin position="119"/>
        <end position="138"/>
    </location>
</feature>
<evidence type="ECO:0000313" key="3">
    <source>
        <dbReference type="Proteomes" id="UP000618319"/>
    </source>
</evidence>